<dbReference type="GO" id="GO:0097176">
    <property type="term" value="P:epoxide metabolic process"/>
    <property type="evidence" value="ECO:0007669"/>
    <property type="project" value="TreeGrafter"/>
</dbReference>
<keyword evidence="7" id="KW-1185">Reference proteome</keyword>
<evidence type="ECO:0000256" key="2">
    <source>
        <dbReference type="ARBA" id="ARBA00022797"/>
    </source>
</evidence>
<comment type="similarity">
    <text evidence="1">Belongs to the peptidase S33 family.</text>
</comment>
<evidence type="ECO:0000259" key="5">
    <source>
        <dbReference type="Pfam" id="PF06441"/>
    </source>
</evidence>
<feature type="active site" description="Nucleophile" evidence="4">
    <location>
        <position position="186"/>
    </location>
</feature>
<proteinExistence type="inferred from homology"/>
<protein>
    <submittedName>
        <fullName evidence="6">Alpha/beta fold hydrolase</fullName>
    </submittedName>
</protein>
<dbReference type="PIRSF" id="PIRSF001112">
    <property type="entry name" value="Epoxide_hydrolase"/>
    <property type="match status" value="1"/>
</dbReference>
<gene>
    <name evidence="6" type="ORF">FH607_010660</name>
</gene>
<evidence type="ECO:0000313" key="7">
    <source>
        <dbReference type="Proteomes" id="UP000314251"/>
    </source>
</evidence>
<name>A0A5N6ADM4_9ACTN</name>
<dbReference type="PRINTS" id="PR00412">
    <property type="entry name" value="EPOXHYDRLASE"/>
</dbReference>
<dbReference type="InterPro" id="IPR000639">
    <property type="entry name" value="Epox_hydrolase-like"/>
</dbReference>
<organism evidence="6 7">
    <name type="scientific">Streptomyces mimosae</name>
    <dbReference type="NCBI Taxonomy" id="2586635"/>
    <lineage>
        <taxon>Bacteria</taxon>
        <taxon>Bacillati</taxon>
        <taxon>Actinomycetota</taxon>
        <taxon>Actinomycetes</taxon>
        <taxon>Kitasatosporales</taxon>
        <taxon>Streptomycetaceae</taxon>
        <taxon>Streptomyces</taxon>
    </lineage>
</organism>
<dbReference type="GO" id="GO:0004301">
    <property type="term" value="F:epoxide hydrolase activity"/>
    <property type="evidence" value="ECO:0007669"/>
    <property type="project" value="TreeGrafter"/>
</dbReference>
<dbReference type="PANTHER" id="PTHR21661:SF35">
    <property type="entry name" value="EPOXIDE HYDROLASE"/>
    <property type="match status" value="1"/>
</dbReference>
<comment type="caution">
    <text evidence="6">The sequence shown here is derived from an EMBL/GenBank/DDBJ whole genome shotgun (WGS) entry which is preliminary data.</text>
</comment>
<evidence type="ECO:0000313" key="6">
    <source>
        <dbReference type="EMBL" id="KAB8166292.1"/>
    </source>
</evidence>
<sequence length="390" mass="44195">MSRPTTDIRAFEAHAPEAELDDLRARLAAARLPEPETVYRAPPDPRRWDQGVPLADLVDVVDHWRTGYDWRPFEERLNRIGQFRTTIEGLGIHFLHRRSPRPDATPLLLTHGWPGSIAEFVDIVDELADPKNADAPAFHVVVPSLPGFGYSDKPTTTGWGTEKIAAAWVELMERLGYPRFVAHGGDWGGNITTVLGGRFPENVLGIHTTFAEAPPGMTMDGLTAVERTWAEETRRFWRHRAAYAKQQATRPQTIGYALVDSPIGLLAWILDKFAEWSDTEDSPFETISRDRVLDNVTLYWLTRSGASAARIYYESHNSLDPELRVDVPSAITIYPRDIERYPRPWAQKRYREIVRWRSPENGGHFPSLEVPGYFVNDLREGLAAVLAAHR</sequence>
<evidence type="ECO:0000256" key="1">
    <source>
        <dbReference type="ARBA" id="ARBA00010088"/>
    </source>
</evidence>
<dbReference type="EMBL" id="VDLY02000006">
    <property type="protein sequence ID" value="KAB8166292.1"/>
    <property type="molecule type" value="Genomic_DNA"/>
</dbReference>
<reference evidence="6" key="1">
    <citation type="submission" date="2019-10" db="EMBL/GenBank/DDBJ databases">
        <title>Nonomuraea sp. nov., isolated from Phyllanthus amarus.</title>
        <authorList>
            <person name="Klykleung N."/>
            <person name="Tanasupawat S."/>
        </authorList>
    </citation>
    <scope>NUCLEOTIDE SEQUENCE [LARGE SCALE GENOMIC DNA]</scope>
    <source>
        <strain evidence="6">3MP-10</strain>
    </source>
</reference>
<dbReference type="InterPro" id="IPR010497">
    <property type="entry name" value="Epoxide_hydro_N"/>
</dbReference>
<dbReference type="RefSeq" id="WP_139667416.1">
    <property type="nucleotide sequence ID" value="NZ_VDLY02000006.1"/>
</dbReference>
<feature type="domain" description="Epoxide hydrolase N-terminal" evidence="5">
    <location>
        <begin position="8"/>
        <end position="120"/>
    </location>
</feature>
<dbReference type="InterPro" id="IPR029058">
    <property type="entry name" value="AB_hydrolase_fold"/>
</dbReference>
<evidence type="ECO:0000256" key="4">
    <source>
        <dbReference type="PIRSR" id="PIRSR001112-1"/>
    </source>
</evidence>
<feature type="active site" description="Proton acceptor" evidence="4">
    <location>
        <position position="364"/>
    </location>
</feature>
<dbReference type="Gene3D" id="3.40.50.1820">
    <property type="entry name" value="alpha/beta hydrolase"/>
    <property type="match status" value="1"/>
</dbReference>
<dbReference type="Proteomes" id="UP000314251">
    <property type="component" value="Unassembled WGS sequence"/>
</dbReference>
<dbReference type="Pfam" id="PF06441">
    <property type="entry name" value="EHN"/>
    <property type="match status" value="1"/>
</dbReference>
<accession>A0A5N6ADM4</accession>
<keyword evidence="2" id="KW-0058">Aromatic hydrocarbons catabolism</keyword>
<feature type="active site" description="Proton donor" evidence="4">
    <location>
        <position position="312"/>
    </location>
</feature>
<evidence type="ECO:0000256" key="3">
    <source>
        <dbReference type="ARBA" id="ARBA00022801"/>
    </source>
</evidence>
<dbReference type="SUPFAM" id="SSF53474">
    <property type="entry name" value="alpha/beta-Hydrolases"/>
    <property type="match status" value="1"/>
</dbReference>
<dbReference type="InterPro" id="IPR016292">
    <property type="entry name" value="Epoxide_hydrolase"/>
</dbReference>
<keyword evidence="3 6" id="KW-0378">Hydrolase</keyword>
<dbReference type="AlphaFoldDB" id="A0A5N6ADM4"/>
<dbReference type="PANTHER" id="PTHR21661">
    <property type="entry name" value="EPOXIDE HYDROLASE 1-RELATED"/>
    <property type="match status" value="1"/>
</dbReference>
<dbReference type="OrthoDB" id="4654311at2"/>